<dbReference type="EMBL" id="AOLV01000005">
    <property type="protein sequence ID" value="EPX87596.1"/>
    <property type="molecule type" value="Genomic_DNA"/>
</dbReference>
<comment type="caution">
    <text evidence="1">The sequence shown here is derived from an EMBL/GenBank/DDBJ whole genome shotgun (WGS) entry which is preliminary data.</text>
</comment>
<keyword evidence="2" id="KW-1185">Reference proteome</keyword>
<evidence type="ECO:0008006" key="3">
    <source>
        <dbReference type="Google" id="ProtNLM"/>
    </source>
</evidence>
<sequence length="171" mass="18587">MTTARVLLSAMLLTAALAGAAMWYLQVYAFYEPVEPPETVHLATASGRLLEVAPVDFEGIDAPSSPIRYRACLRLPPEASARDLVPFADPRPPVAPPWFDCFDAAAIGEALERREARAVLGQKDIVWGIDRVLVLFPDGRAYAWNQINACGAVVFDGEPVPDGCPPLPERD</sequence>
<dbReference type="AlphaFoldDB" id="S9R1T8"/>
<reference evidence="1 2" key="1">
    <citation type="journal article" date="2013" name="Stand. Genomic Sci.">
        <title>Genome sequence of the reddish-pigmented Rubellimicrobium thermophilum type strain (DSM 16684(T)), a member of the Roseobacter clade.</title>
        <authorList>
            <person name="Fiebig A."/>
            <person name="Riedel T."/>
            <person name="Gronow S."/>
            <person name="Petersen J."/>
            <person name="Klenk H.P."/>
            <person name="Goker M."/>
        </authorList>
    </citation>
    <scope>NUCLEOTIDE SEQUENCE [LARGE SCALE GENOMIC DNA]</scope>
    <source>
        <strain evidence="1 2">DSM 16684</strain>
    </source>
</reference>
<proteinExistence type="predicted"/>
<dbReference type="Pfam" id="PF20044">
    <property type="entry name" value="DUF6446"/>
    <property type="match status" value="1"/>
</dbReference>
<accession>S9R1T8</accession>
<evidence type="ECO:0000313" key="2">
    <source>
        <dbReference type="Proteomes" id="UP000015346"/>
    </source>
</evidence>
<protein>
    <recommendedName>
        <fullName evidence="3">Histidine kinase</fullName>
    </recommendedName>
</protein>
<dbReference type="HOGENOM" id="CLU_1546462_0_0_5"/>
<dbReference type="STRING" id="1123069.ruthe_00301"/>
<dbReference type="InterPro" id="IPR045616">
    <property type="entry name" value="DUF6446"/>
</dbReference>
<evidence type="ECO:0000313" key="1">
    <source>
        <dbReference type="EMBL" id="EPX87596.1"/>
    </source>
</evidence>
<gene>
    <name evidence="1" type="ORF">ruthe_00301</name>
</gene>
<name>S9R1T8_9RHOB</name>
<dbReference type="RefSeq" id="WP_021096413.1">
    <property type="nucleotide sequence ID" value="NZ_KE557320.1"/>
</dbReference>
<dbReference type="PATRIC" id="fig|1123069.3.peg.264"/>
<organism evidence="1 2">
    <name type="scientific">Rubellimicrobium thermophilum DSM 16684</name>
    <dbReference type="NCBI Taxonomy" id="1123069"/>
    <lineage>
        <taxon>Bacteria</taxon>
        <taxon>Pseudomonadati</taxon>
        <taxon>Pseudomonadota</taxon>
        <taxon>Alphaproteobacteria</taxon>
        <taxon>Rhodobacterales</taxon>
        <taxon>Roseobacteraceae</taxon>
        <taxon>Rubellimicrobium</taxon>
    </lineage>
</organism>
<dbReference type="Proteomes" id="UP000015346">
    <property type="component" value="Unassembled WGS sequence"/>
</dbReference>